<dbReference type="GO" id="GO:0000155">
    <property type="term" value="F:phosphorelay sensor kinase activity"/>
    <property type="evidence" value="ECO:0007669"/>
    <property type="project" value="InterPro"/>
</dbReference>
<keyword evidence="9 12" id="KW-1133">Transmembrane helix</keyword>
<evidence type="ECO:0000256" key="2">
    <source>
        <dbReference type="ARBA" id="ARBA00022475"/>
    </source>
</evidence>
<dbReference type="GO" id="GO:0005886">
    <property type="term" value="C:plasma membrane"/>
    <property type="evidence" value="ECO:0007669"/>
    <property type="project" value="UniProtKB-SubCell"/>
</dbReference>
<dbReference type="InterPro" id="IPR003594">
    <property type="entry name" value="HATPase_dom"/>
</dbReference>
<dbReference type="CDD" id="cd06225">
    <property type="entry name" value="HAMP"/>
    <property type="match status" value="1"/>
</dbReference>
<accession>A0A4R4EER6</accession>
<dbReference type="Pfam" id="PF00672">
    <property type="entry name" value="HAMP"/>
    <property type="match status" value="1"/>
</dbReference>
<sequence length="543" mass="62483">MKTIQRKITLYAGSCFLLLFIALMAAIFIEMEQTVVPLNMSLTQQIVNARSEQISYWFEQRIGEIELLAANGIEHNWSREDMLHEVNRLEAMRPDEYESIRIVDQDGWSWSRGDEAFSIVKREYFLRLLASKDPYVVSNVIQSHASNHAEIVVILYRVSPLVTKDIAYIAAAVPIGKMKEIADDIYVYDGLGKLMVDHEDRGDEQLAQEEGSSEMTTFTSEITRVPGWKLVFEVPQSQLSKGIIRTQRSVAIVGCCLGIFFLILLLLLANSIVKPIRFLQQQMRKVETGDWSIRAHVQQRDEIGDLSKSFNQMMTRLYHYEHEKKEMELRLIQEQIKPHFLYNTLDTIQWQAGAHGADDVVEMVEALSTYFRLGLGSDNQYVTLEQEFHHVESYLHIQCVRYEDILEYELLYEEHLGQEQIIRFLLQPLVENAIYHGIKPLADRKSKISIRAYEADLELHIVVENNGVDIPEDRMDVIRTALSSCKWKDGTIGFGLYSVNHRLKLAYGESYGLHVVSGSGLTRMEIHVPMEVVKADVASHNRR</sequence>
<evidence type="ECO:0000256" key="5">
    <source>
        <dbReference type="ARBA" id="ARBA00022692"/>
    </source>
</evidence>
<dbReference type="RefSeq" id="WP_132417817.1">
    <property type="nucleotide sequence ID" value="NZ_SKFG01000008.1"/>
</dbReference>
<organism evidence="14 15">
    <name type="scientific">Paenibacillus albiflavus</name>
    <dbReference type="NCBI Taxonomy" id="2545760"/>
    <lineage>
        <taxon>Bacteria</taxon>
        <taxon>Bacillati</taxon>
        <taxon>Bacillota</taxon>
        <taxon>Bacilli</taxon>
        <taxon>Bacillales</taxon>
        <taxon>Paenibacillaceae</taxon>
        <taxon>Paenibacillus</taxon>
    </lineage>
</organism>
<dbReference type="Proteomes" id="UP000295418">
    <property type="component" value="Unassembled WGS sequence"/>
</dbReference>
<keyword evidence="11 12" id="KW-0472">Membrane</keyword>
<reference evidence="14 15" key="1">
    <citation type="submission" date="2019-03" db="EMBL/GenBank/DDBJ databases">
        <authorList>
            <person name="Kim M.K.M."/>
        </authorList>
    </citation>
    <scope>NUCLEOTIDE SEQUENCE [LARGE SCALE GENOMIC DNA]</scope>
    <source>
        <strain evidence="14 15">18JY21-1</strain>
    </source>
</reference>
<keyword evidence="8" id="KW-0067">ATP-binding</keyword>
<dbReference type="PANTHER" id="PTHR34220:SF11">
    <property type="entry name" value="SENSOR PROTEIN KINASE HPTS"/>
    <property type="match status" value="1"/>
</dbReference>
<dbReference type="SMART" id="SM00304">
    <property type="entry name" value="HAMP"/>
    <property type="match status" value="1"/>
</dbReference>
<dbReference type="Pfam" id="PF02518">
    <property type="entry name" value="HATPase_c"/>
    <property type="match status" value="1"/>
</dbReference>
<evidence type="ECO:0000256" key="10">
    <source>
        <dbReference type="ARBA" id="ARBA00023012"/>
    </source>
</evidence>
<dbReference type="InterPro" id="IPR010559">
    <property type="entry name" value="Sig_transdc_His_kin_internal"/>
</dbReference>
<keyword evidence="3" id="KW-0597">Phosphoprotein</keyword>
<dbReference type="PROSITE" id="PS50885">
    <property type="entry name" value="HAMP"/>
    <property type="match status" value="1"/>
</dbReference>
<keyword evidence="4" id="KW-0808">Transferase</keyword>
<keyword evidence="5 12" id="KW-0812">Transmembrane</keyword>
<dbReference type="PANTHER" id="PTHR34220">
    <property type="entry name" value="SENSOR HISTIDINE KINASE YPDA"/>
    <property type="match status" value="1"/>
</dbReference>
<dbReference type="OrthoDB" id="9776552at2"/>
<dbReference type="SMART" id="SM00387">
    <property type="entry name" value="HATPase_c"/>
    <property type="match status" value="1"/>
</dbReference>
<feature type="domain" description="HAMP" evidence="13">
    <location>
        <begin position="270"/>
        <end position="322"/>
    </location>
</feature>
<keyword evidence="10" id="KW-0902">Two-component regulatory system</keyword>
<dbReference type="InterPro" id="IPR050640">
    <property type="entry name" value="Bact_2-comp_sensor_kinase"/>
</dbReference>
<gene>
    <name evidence="14" type="ORF">E0485_09645</name>
</gene>
<dbReference type="Gene3D" id="6.10.340.10">
    <property type="match status" value="1"/>
</dbReference>
<evidence type="ECO:0000259" key="13">
    <source>
        <dbReference type="PROSITE" id="PS50885"/>
    </source>
</evidence>
<dbReference type="GO" id="GO:0005524">
    <property type="term" value="F:ATP binding"/>
    <property type="evidence" value="ECO:0007669"/>
    <property type="project" value="UniProtKB-KW"/>
</dbReference>
<evidence type="ECO:0000256" key="3">
    <source>
        <dbReference type="ARBA" id="ARBA00022553"/>
    </source>
</evidence>
<comment type="caution">
    <text evidence="14">The sequence shown here is derived from an EMBL/GenBank/DDBJ whole genome shotgun (WGS) entry which is preliminary data.</text>
</comment>
<keyword evidence="15" id="KW-1185">Reference proteome</keyword>
<dbReference type="SUPFAM" id="SSF158472">
    <property type="entry name" value="HAMP domain-like"/>
    <property type="match status" value="1"/>
</dbReference>
<keyword evidence="2" id="KW-1003">Cell membrane</keyword>
<proteinExistence type="predicted"/>
<evidence type="ECO:0000256" key="9">
    <source>
        <dbReference type="ARBA" id="ARBA00022989"/>
    </source>
</evidence>
<feature type="transmembrane region" description="Helical" evidence="12">
    <location>
        <begin position="250"/>
        <end position="273"/>
    </location>
</feature>
<evidence type="ECO:0000256" key="6">
    <source>
        <dbReference type="ARBA" id="ARBA00022741"/>
    </source>
</evidence>
<dbReference type="EMBL" id="SKFG01000008">
    <property type="protein sequence ID" value="TCZ77733.1"/>
    <property type="molecule type" value="Genomic_DNA"/>
</dbReference>
<evidence type="ECO:0000256" key="8">
    <source>
        <dbReference type="ARBA" id="ARBA00022840"/>
    </source>
</evidence>
<evidence type="ECO:0000256" key="4">
    <source>
        <dbReference type="ARBA" id="ARBA00022679"/>
    </source>
</evidence>
<dbReference type="InterPro" id="IPR036890">
    <property type="entry name" value="HATPase_C_sf"/>
</dbReference>
<protein>
    <submittedName>
        <fullName evidence="14">Sensor histidine kinase</fullName>
    </submittedName>
</protein>
<comment type="subcellular location">
    <subcellularLocation>
        <location evidence="1">Cell membrane</location>
        <topology evidence="1">Multi-pass membrane protein</topology>
    </subcellularLocation>
</comment>
<dbReference type="Gene3D" id="3.30.565.10">
    <property type="entry name" value="Histidine kinase-like ATPase, C-terminal domain"/>
    <property type="match status" value="1"/>
</dbReference>
<dbReference type="AlphaFoldDB" id="A0A4R4EER6"/>
<evidence type="ECO:0000313" key="14">
    <source>
        <dbReference type="EMBL" id="TCZ77733.1"/>
    </source>
</evidence>
<keyword evidence="7 14" id="KW-0418">Kinase</keyword>
<evidence type="ECO:0000256" key="12">
    <source>
        <dbReference type="SAM" id="Phobius"/>
    </source>
</evidence>
<dbReference type="InterPro" id="IPR003660">
    <property type="entry name" value="HAMP_dom"/>
</dbReference>
<evidence type="ECO:0000256" key="1">
    <source>
        <dbReference type="ARBA" id="ARBA00004651"/>
    </source>
</evidence>
<name>A0A4R4EER6_9BACL</name>
<dbReference type="SUPFAM" id="SSF55874">
    <property type="entry name" value="ATPase domain of HSP90 chaperone/DNA topoisomerase II/histidine kinase"/>
    <property type="match status" value="1"/>
</dbReference>
<evidence type="ECO:0000256" key="7">
    <source>
        <dbReference type="ARBA" id="ARBA00022777"/>
    </source>
</evidence>
<evidence type="ECO:0000313" key="15">
    <source>
        <dbReference type="Proteomes" id="UP000295418"/>
    </source>
</evidence>
<keyword evidence="6" id="KW-0547">Nucleotide-binding</keyword>
<evidence type="ECO:0000256" key="11">
    <source>
        <dbReference type="ARBA" id="ARBA00023136"/>
    </source>
</evidence>
<dbReference type="Pfam" id="PF06580">
    <property type="entry name" value="His_kinase"/>
    <property type="match status" value="1"/>
</dbReference>